<accession>A0ABM8EBK1</accession>
<proteinExistence type="predicted"/>
<dbReference type="SUPFAM" id="SSF51182">
    <property type="entry name" value="RmlC-like cupins"/>
    <property type="match status" value="1"/>
</dbReference>
<dbReference type="InterPro" id="IPR011051">
    <property type="entry name" value="RmlC_Cupin_sf"/>
</dbReference>
<reference evidence="2 3" key="1">
    <citation type="journal article" date="2023" name="Int. J. Syst. Evol. Microbiol.">
        <title>Methylocystis iwaonis sp. nov., a type II methane-oxidizing bacterium from surface soil of a rice paddy field in Japan, and emended description of the genus Methylocystis (ex Whittenbury et al. 1970) Bowman et al. 1993.</title>
        <authorList>
            <person name="Kaise H."/>
            <person name="Sawadogo J.B."/>
            <person name="Alam M.S."/>
            <person name="Ueno C."/>
            <person name="Dianou D."/>
            <person name="Shinjo R."/>
            <person name="Asakawa S."/>
        </authorList>
    </citation>
    <scope>NUCLEOTIDE SEQUENCE [LARGE SCALE GENOMIC DNA]</scope>
    <source>
        <strain evidence="2 3">SS37A-Re</strain>
    </source>
</reference>
<evidence type="ECO:0000256" key="1">
    <source>
        <dbReference type="SAM" id="MobiDB-lite"/>
    </source>
</evidence>
<dbReference type="EMBL" id="AP027142">
    <property type="protein sequence ID" value="BDV35297.1"/>
    <property type="molecule type" value="Genomic_DNA"/>
</dbReference>
<dbReference type="GO" id="GO:0051213">
    <property type="term" value="F:dioxygenase activity"/>
    <property type="evidence" value="ECO:0007669"/>
    <property type="project" value="UniProtKB-KW"/>
</dbReference>
<dbReference type="RefSeq" id="WP_281928689.1">
    <property type="nucleotide sequence ID" value="NZ_AP027142.1"/>
</dbReference>
<sequence>MSAAEQISPTDERGPIPSALKRFIWDIQSMVELADSEREILLIGRDLMARLICEADALPAAFSATPPGAARQFQLYSDAMERFCVVSTILAGGAALSIAQPAAWEIMGVLTGAIDRGGRLLRAGSAETLGSKGGDASRLSNALDDQLSIAIHVYGGAIGGLSRRQLAPDGTSSPPLGYANGENAPPYDIFSIQTNIRD</sequence>
<organism evidence="2 3">
    <name type="scientific">Methylocystis iwaonis</name>
    <dbReference type="NCBI Taxonomy" id="2885079"/>
    <lineage>
        <taxon>Bacteria</taxon>
        <taxon>Pseudomonadati</taxon>
        <taxon>Pseudomonadota</taxon>
        <taxon>Alphaproteobacteria</taxon>
        <taxon>Hyphomicrobiales</taxon>
        <taxon>Methylocystaceae</taxon>
        <taxon>Methylocystis</taxon>
    </lineage>
</organism>
<feature type="region of interest" description="Disordered" evidence="1">
    <location>
        <begin position="165"/>
        <end position="184"/>
    </location>
</feature>
<evidence type="ECO:0000313" key="2">
    <source>
        <dbReference type="EMBL" id="BDV35297.1"/>
    </source>
</evidence>
<protein>
    <submittedName>
        <fullName evidence="2">3-mercaptopropionate dioxygenase</fullName>
    </submittedName>
</protein>
<dbReference type="Gene3D" id="2.60.120.10">
    <property type="entry name" value="Jelly Rolls"/>
    <property type="match status" value="1"/>
</dbReference>
<name>A0ABM8EBK1_9HYPH</name>
<keyword evidence="3" id="KW-1185">Reference proteome</keyword>
<keyword evidence="2" id="KW-0560">Oxidoreductase</keyword>
<keyword evidence="2" id="KW-0223">Dioxygenase</keyword>
<dbReference type="InterPro" id="IPR014710">
    <property type="entry name" value="RmlC-like_jellyroll"/>
</dbReference>
<gene>
    <name evidence="2" type="ORF">SS37A_28260</name>
</gene>
<dbReference type="Proteomes" id="UP001317629">
    <property type="component" value="Chromosome"/>
</dbReference>
<evidence type="ECO:0000313" key="3">
    <source>
        <dbReference type="Proteomes" id="UP001317629"/>
    </source>
</evidence>